<name>A0A100YUZ7_TRASO</name>
<gene>
    <name evidence="12" type="ORF">AUL39_08095</name>
</gene>
<keyword evidence="5" id="KW-0547">Nucleotide-binding</keyword>
<evidence type="ECO:0000256" key="7">
    <source>
        <dbReference type="ARBA" id="ARBA00022989"/>
    </source>
</evidence>
<dbReference type="SUPFAM" id="SSF161098">
    <property type="entry name" value="MetI-like"/>
    <property type="match status" value="1"/>
</dbReference>
<dbReference type="PROSITE" id="PS00211">
    <property type="entry name" value="ABC_TRANSPORTER_1"/>
    <property type="match status" value="1"/>
</dbReference>
<evidence type="ECO:0000256" key="3">
    <source>
        <dbReference type="ARBA" id="ARBA00022475"/>
    </source>
</evidence>
<dbReference type="RefSeq" id="WP_059055137.1">
    <property type="nucleotide sequence ID" value="NZ_LOJF01000010.1"/>
</dbReference>
<dbReference type="Proteomes" id="UP000054078">
    <property type="component" value="Unassembled WGS sequence"/>
</dbReference>
<keyword evidence="7 9" id="KW-1133">Transmembrane helix</keyword>
<keyword evidence="3" id="KW-1003">Cell membrane</keyword>
<evidence type="ECO:0000256" key="6">
    <source>
        <dbReference type="ARBA" id="ARBA00022840"/>
    </source>
</evidence>
<evidence type="ECO:0000256" key="2">
    <source>
        <dbReference type="ARBA" id="ARBA00022448"/>
    </source>
</evidence>
<evidence type="ECO:0000256" key="1">
    <source>
        <dbReference type="ARBA" id="ARBA00004651"/>
    </source>
</evidence>
<dbReference type="STRING" id="1299998.AUL39_08095"/>
<dbReference type="InterPro" id="IPR035906">
    <property type="entry name" value="MetI-like_sf"/>
</dbReference>
<accession>A0A100YUZ7</accession>
<dbReference type="GO" id="GO:0005886">
    <property type="term" value="C:plasma membrane"/>
    <property type="evidence" value="ECO:0007669"/>
    <property type="project" value="UniProtKB-SubCell"/>
</dbReference>
<dbReference type="SUPFAM" id="SSF52540">
    <property type="entry name" value="P-loop containing nucleoside triphosphate hydrolases"/>
    <property type="match status" value="1"/>
</dbReference>
<dbReference type="InterPro" id="IPR027417">
    <property type="entry name" value="P-loop_NTPase"/>
</dbReference>
<dbReference type="Pfam" id="PF00005">
    <property type="entry name" value="ABC_tran"/>
    <property type="match status" value="1"/>
</dbReference>
<evidence type="ECO:0000313" key="13">
    <source>
        <dbReference type="Proteomes" id="UP000054078"/>
    </source>
</evidence>
<dbReference type="CDD" id="cd06261">
    <property type="entry name" value="TM_PBP2"/>
    <property type="match status" value="1"/>
</dbReference>
<keyword evidence="8 9" id="KW-0472">Membrane</keyword>
<keyword evidence="2 9" id="KW-0813">Transport</keyword>
<keyword evidence="4 9" id="KW-0812">Transmembrane</keyword>
<feature type="transmembrane region" description="Helical" evidence="9">
    <location>
        <begin position="99"/>
        <end position="122"/>
    </location>
</feature>
<dbReference type="InterPro" id="IPR000515">
    <property type="entry name" value="MetI-like"/>
</dbReference>
<dbReference type="InterPro" id="IPR003593">
    <property type="entry name" value="AAA+_ATPase"/>
</dbReference>
<evidence type="ECO:0000313" key="12">
    <source>
        <dbReference type="EMBL" id="KUH58165.1"/>
    </source>
</evidence>
<evidence type="ECO:0000256" key="9">
    <source>
        <dbReference type="RuleBase" id="RU363032"/>
    </source>
</evidence>
<evidence type="ECO:0000256" key="8">
    <source>
        <dbReference type="ARBA" id="ARBA00023136"/>
    </source>
</evidence>
<dbReference type="AlphaFoldDB" id="A0A100YUZ7"/>
<dbReference type="EMBL" id="LOJF01000010">
    <property type="protein sequence ID" value="KUH58165.1"/>
    <property type="molecule type" value="Genomic_DNA"/>
</dbReference>
<comment type="caution">
    <text evidence="12">The sequence shown here is derived from an EMBL/GenBank/DDBJ whole genome shotgun (WGS) entry which is preliminary data.</text>
</comment>
<dbReference type="GO" id="GO:0005524">
    <property type="term" value="F:ATP binding"/>
    <property type="evidence" value="ECO:0007669"/>
    <property type="project" value="UniProtKB-KW"/>
</dbReference>
<dbReference type="InterPro" id="IPR003439">
    <property type="entry name" value="ABC_transporter-like_ATP-bd"/>
</dbReference>
<evidence type="ECO:0000259" key="10">
    <source>
        <dbReference type="PROSITE" id="PS50893"/>
    </source>
</evidence>
<feature type="domain" description="ABC transmembrane type-1" evidence="11">
    <location>
        <begin position="65"/>
        <end position="245"/>
    </location>
</feature>
<dbReference type="GO" id="GO:0055085">
    <property type="term" value="P:transmembrane transport"/>
    <property type="evidence" value="ECO:0007669"/>
    <property type="project" value="InterPro"/>
</dbReference>
<proteinExistence type="inferred from homology"/>
<dbReference type="Gene3D" id="3.40.50.300">
    <property type="entry name" value="P-loop containing nucleotide triphosphate hydrolases"/>
    <property type="match status" value="1"/>
</dbReference>
<dbReference type="GO" id="GO:0016887">
    <property type="term" value="F:ATP hydrolysis activity"/>
    <property type="evidence" value="ECO:0007669"/>
    <property type="project" value="InterPro"/>
</dbReference>
<comment type="subcellular location">
    <subcellularLocation>
        <location evidence="1 9">Cell membrane</location>
        <topology evidence="1 9">Multi-pass membrane protein</topology>
    </subcellularLocation>
</comment>
<dbReference type="Pfam" id="PF00528">
    <property type="entry name" value="BPD_transp_1"/>
    <property type="match status" value="1"/>
</dbReference>
<reference evidence="12 13" key="1">
    <citation type="submission" date="2015-12" db="EMBL/GenBank/DDBJ databases">
        <title>Draft Genome Sequence of Olsenella scatoligenes SK9K4T; a Producer of 3-Methylindole- (skatole) and 4-Methylphenol- (p-cresol) Isolated from Pig Feces.</title>
        <authorList>
            <person name="Li X."/>
            <person name="Borg B."/>
            <person name="Canibe N."/>
        </authorList>
    </citation>
    <scope>NUCLEOTIDE SEQUENCE [LARGE SCALE GENOMIC DNA]</scope>
    <source>
        <strain evidence="12 13">SK9K4</strain>
    </source>
</reference>
<evidence type="ECO:0000256" key="5">
    <source>
        <dbReference type="ARBA" id="ARBA00022741"/>
    </source>
</evidence>
<feature type="domain" description="ABC transporter" evidence="10">
    <location>
        <begin position="279"/>
        <end position="471"/>
    </location>
</feature>
<evidence type="ECO:0008006" key="14">
    <source>
        <dbReference type="Google" id="ProtNLM"/>
    </source>
</evidence>
<dbReference type="PANTHER" id="PTHR30151">
    <property type="entry name" value="ALKANE SULFONATE ABC TRANSPORTER-RELATED, MEMBRANE SUBUNIT"/>
    <property type="match status" value="1"/>
</dbReference>
<dbReference type="PROSITE" id="PS50928">
    <property type="entry name" value="ABC_TM1"/>
    <property type="match status" value="1"/>
</dbReference>
<comment type="similarity">
    <text evidence="9">Belongs to the binding-protein-dependent transport system permease family.</text>
</comment>
<dbReference type="SMART" id="SM00382">
    <property type="entry name" value="AAA"/>
    <property type="match status" value="1"/>
</dbReference>
<keyword evidence="6" id="KW-0067">ATP-binding</keyword>
<dbReference type="InterPro" id="IPR017871">
    <property type="entry name" value="ABC_transporter-like_CS"/>
</dbReference>
<protein>
    <recommendedName>
        <fullName evidence="14">NitT/TauT family transport system permease protein</fullName>
    </recommendedName>
</protein>
<evidence type="ECO:0000259" key="11">
    <source>
        <dbReference type="PROSITE" id="PS50928"/>
    </source>
</evidence>
<sequence>MSAENNKASVTPRDVLRRAGAVAFWLLVWQLASMAVGSELLLAGPVTVLVRLTQLVPTPAFWTTVGFSLARIAAGFAVAFALGLVLGLLAHRWYALAELLAPAVSFLKSVPIVCVIVLLLMWVGSVRVSAIAVFLAVFPAIYFSVLEGRSAADPGLGELLRVMGVSGWRRFLADAWQQLLPYLVATCRNACGMAWKAGVAAELIGSPRGSMGERIYQAKLLLETGDLFAWTIVVVTLSWACEKAFLALLRATADWALAASVPRVAAAQRKQAAPAPAGILLDNVTLGYDGVPVATCNLALAPGSRTVLADPSGAGKTTLVRTVCGLLAPLSGRVQAPGSVALSVQFQDTRLVEAMTAEQNVLLCSAGALSADEAHTLLAELLPKDALGRPVSELSGGQRRRVELARAFAHPGAAVVLDEPFASLDAASHQAAAAFVLRHLGGRTLLVASHASGDVDLLRATPARLGDACGER</sequence>
<keyword evidence="13" id="KW-1185">Reference proteome</keyword>
<organism evidence="12 13">
    <name type="scientific">Tractidigestivibacter scatoligenes</name>
    <name type="common">Olsenella scatoligenes</name>
    <dbReference type="NCBI Taxonomy" id="1299998"/>
    <lineage>
        <taxon>Bacteria</taxon>
        <taxon>Bacillati</taxon>
        <taxon>Actinomycetota</taxon>
        <taxon>Coriobacteriia</taxon>
        <taxon>Coriobacteriales</taxon>
        <taxon>Atopobiaceae</taxon>
        <taxon>Tractidigestivibacter</taxon>
    </lineage>
</organism>
<feature type="transmembrane region" description="Helical" evidence="9">
    <location>
        <begin position="61"/>
        <end position="87"/>
    </location>
</feature>
<dbReference type="OrthoDB" id="9804353at2"/>
<dbReference type="PANTHER" id="PTHR30151:SF0">
    <property type="entry name" value="ABC TRANSPORTER PERMEASE PROTEIN MJ0413-RELATED"/>
    <property type="match status" value="1"/>
</dbReference>
<dbReference type="PROSITE" id="PS50893">
    <property type="entry name" value="ABC_TRANSPORTER_2"/>
    <property type="match status" value="1"/>
</dbReference>
<evidence type="ECO:0000256" key="4">
    <source>
        <dbReference type="ARBA" id="ARBA00022692"/>
    </source>
</evidence>
<dbReference type="Gene3D" id="1.10.3720.10">
    <property type="entry name" value="MetI-like"/>
    <property type="match status" value="1"/>
</dbReference>